<reference evidence="7" key="2">
    <citation type="submission" date="2013-05" db="EMBL/GenBank/DDBJ databases">
        <authorList>
            <person name="Carter J.-M."/>
            <person name="Baker S.C."/>
            <person name="Pink R."/>
            <person name="Carter D.R.F."/>
            <person name="Collins A."/>
            <person name="Tomlin J."/>
            <person name="Gibbs M."/>
            <person name="Breuker C.J."/>
        </authorList>
    </citation>
    <scope>NUCLEOTIDE SEQUENCE</scope>
    <source>
        <tissue evidence="7">Ovary</tissue>
    </source>
</reference>
<organism evidence="7">
    <name type="scientific">Pararge aegeria</name>
    <name type="common">speckled wood butterfly</name>
    <dbReference type="NCBI Taxonomy" id="116150"/>
    <lineage>
        <taxon>Eukaryota</taxon>
        <taxon>Metazoa</taxon>
        <taxon>Ecdysozoa</taxon>
        <taxon>Arthropoda</taxon>
        <taxon>Hexapoda</taxon>
        <taxon>Insecta</taxon>
        <taxon>Pterygota</taxon>
        <taxon>Neoptera</taxon>
        <taxon>Endopterygota</taxon>
        <taxon>Lepidoptera</taxon>
        <taxon>Glossata</taxon>
        <taxon>Ditrysia</taxon>
        <taxon>Papilionoidea</taxon>
        <taxon>Nymphalidae</taxon>
        <taxon>Satyrinae</taxon>
        <taxon>Satyrini</taxon>
        <taxon>Parargina</taxon>
        <taxon>Pararge</taxon>
    </lineage>
</organism>
<evidence type="ECO:0000256" key="4">
    <source>
        <dbReference type="ARBA" id="ARBA00023163"/>
    </source>
</evidence>
<dbReference type="EMBL" id="GAIX01003748">
    <property type="protein sequence ID" value="JAA88812.1"/>
    <property type="molecule type" value="Transcribed_RNA"/>
</dbReference>
<dbReference type="RefSeq" id="XP_039753004.1">
    <property type="nucleotide sequence ID" value="XM_039897070.1"/>
</dbReference>
<dbReference type="InterPro" id="IPR028002">
    <property type="entry name" value="Myb_DNA-bind_5"/>
</dbReference>
<proteinExistence type="predicted"/>
<dbReference type="Pfam" id="PF13873">
    <property type="entry name" value="Myb_DNA-bind_5"/>
    <property type="match status" value="1"/>
</dbReference>
<keyword evidence="3" id="KW-0805">Transcription regulation</keyword>
<reference evidence="7" key="1">
    <citation type="journal article" date="2013" name="BMC Genomics">
        <title>Unscrambling butterfly oogenesis.</title>
        <authorList>
            <person name="Carter J.M."/>
            <person name="Baker S.C."/>
            <person name="Pink R."/>
            <person name="Carter D.R."/>
            <person name="Collins A."/>
            <person name="Tomlin J."/>
            <person name="Gibbs M."/>
            <person name="Breuker C.J."/>
        </authorList>
    </citation>
    <scope>NUCLEOTIDE SEQUENCE</scope>
    <source>
        <tissue evidence="7">Ovary</tissue>
    </source>
</reference>
<evidence type="ECO:0000256" key="3">
    <source>
        <dbReference type="ARBA" id="ARBA00023015"/>
    </source>
</evidence>
<sequence>MRIDQINNKMDLGMVKGKPLIKDEVKALLQLIEMSPIITNRTTNATTNKLKMAEWKRITARFNATASTCRRSPQQLRLKWENLKKNSRKRSKMKLNQSSDGTTDCIPPDDILDRVAKLLSSTICDGTIPYGGDIELDEPASGSEGGLHASSCDGSGDEFVLGDIRVQNGVKLQGLQDETQQNGEIIHVWGKQNQSNSIQDNWQTAKHRAQAEYYKKKKEYLDAKMEQILLENIKLKLEIEKLRVGSTSVKIEPL</sequence>
<dbReference type="Gene3D" id="1.10.10.60">
    <property type="entry name" value="Homeodomain-like"/>
    <property type="match status" value="1"/>
</dbReference>
<protein>
    <recommendedName>
        <fullName evidence="2">Regulatory protein zeste</fullName>
    </recommendedName>
</protein>
<dbReference type="AlphaFoldDB" id="S4PY81"/>
<evidence type="ECO:0000259" key="6">
    <source>
        <dbReference type="Pfam" id="PF13873"/>
    </source>
</evidence>
<dbReference type="GeneID" id="120628609"/>
<name>S4PY81_9NEOP</name>
<feature type="domain" description="Myb/SANT-like DNA-binding" evidence="6">
    <location>
        <begin position="23"/>
        <end position="90"/>
    </location>
</feature>
<evidence type="ECO:0000256" key="5">
    <source>
        <dbReference type="ARBA" id="ARBA00025466"/>
    </source>
</evidence>
<keyword evidence="4" id="KW-0804">Transcription</keyword>
<comment type="subunit">
    <text evidence="1">Self-associates forming complexes of several hundred monomers.</text>
</comment>
<evidence type="ECO:0000256" key="2">
    <source>
        <dbReference type="ARBA" id="ARBA00016807"/>
    </source>
</evidence>
<accession>S4PY81</accession>
<evidence type="ECO:0000256" key="1">
    <source>
        <dbReference type="ARBA" id="ARBA00011764"/>
    </source>
</evidence>
<evidence type="ECO:0000313" key="7">
    <source>
        <dbReference type="EMBL" id="JAA88812.1"/>
    </source>
</evidence>
<comment type="function">
    <text evidence="5">Involved in transvection phenomena (= synapsis-dependent gene expression), where the synaptic pairing of chromosomes carrying genes with which zeste interacts influences the expression of these genes. Zeste binds to DNA and stimulates transcription from a nearby promoter.</text>
</comment>